<organism evidence="4 5">
    <name type="scientific">Candidatus Kaiserbacteria bacterium RIFCSPLOWO2_12_FULL_45_26</name>
    <dbReference type="NCBI Taxonomy" id="1798525"/>
    <lineage>
        <taxon>Bacteria</taxon>
        <taxon>Candidatus Kaiseribacteriota</taxon>
    </lineage>
</organism>
<dbReference type="GO" id="GO:0005524">
    <property type="term" value="F:ATP binding"/>
    <property type="evidence" value="ECO:0007669"/>
    <property type="project" value="UniProtKB-KW"/>
</dbReference>
<evidence type="ECO:0000313" key="4">
    <source>
        <dbReference type="EMBL" id="OGG85212.1"/>
    </source>
</evidence>
<evidence type="ECO:0000256" key="3">
    <source>
        <dbReference type="ARBA" id="ARBA00023125"/>
    </source>
</evidence>
<dbReference type="STRING" id="1798525.A3G90_04110"/>
<dbReference type="InterPro" id="IPR027417">
    <property type="entry name" value="P-loop_NTPase"/>
</dbReference>
<reference evidence="4 5" key="1">
    <citation type="journal article" date="2016" name="Nat. Commun.">
        <title>Thousands of microbial genomes shed light on interconnected biogeochemical processes in an aquifer system.</title>
        <authorList>
            <person name="Anantharaman K."/>
            <person name="Brown C.T."/>
            <person name="Hug L.A."/>
            <person name="Sharon I."/>
            <person name="Castelle C.J."/>
            <person name="Probst A.J."/>
            <person name="Thomas B.C."/>
            <person name="Singh A."/>
            <person name="Wilkins M.J."/>
            <person name="Karaoz U."/>
            <person name="Brodie E.L."/>
            <person name="Williams K.H."/>
            <person name="Hubbard S.S."/>
            <person name="Banfield J.F."/>
        </authorList>
    </citation>
    <scope>NUCLEOTIDE SEQUENCE [LARGE SCALE GENOMIC DNA]</scope>
</reference>
<dbReference type="GO" id="GO:0006302">
    <property type="term" value="P:double-strand break repair"/>
    <property type="evidence" value="ECO:0007669"/>
    <property type="project" value="TreeGrafter"/>
</dbReference>
<proteinExistence type="predicted"/>
<keyword evidence="1" id="KW-0547">Nucleotide-binding</keyword>
<gene>
    <name evidence="4" type="ORF">A3G90_04110</name>
</gene>
<dbReference type="GO" id="GO:0043138">
    <property type="term" value="F:3'-5' DNA helicase activity"/>
    <property type="evidence" value="ECO:0007669"/>
    <property type="project" value="TreeGrafter"/>
</dbReference>
<comment type="caution">
    <text evidence="4">The sequence shown here is derived from an EMBL/GenBank/DDBJ whole genome shotgun (WGS) entry which is preliminary data.</text>
</comment>
<evidence type="ECO:0000313" key="5">
    <source>
        <dbReference type="Proteomes" id="UP000177325"/>
    </source>
</evidence>
<dbReference type="GO" id="GO:0006310">
    <property type="term" value="P:DNA recombination"/>
    <property type="evidence" value="ECO:0007669"/>
    <property type="project" value="TreeGrafter"/>
</dbReference>
<evidence type="ECO:0000256" key="1">
    <source>
        <dbReference type="ARBA" id="ARBA00022741"/>
    </source>
</evidence>
<keyword evidence="3" id="KW-0238">DNA-binding</keyword>
<name>A0A1F6FH78_9BACT</name>
<sequence length="631" mass="70947">MFVIQVVPLIRGTKIDTLSYYSSVNYAIGTFLAVPIRGKVVNAIVTEVTPVAENKSALKSASFTLRKLPEQKPESVVPSNITATAEKLTTVYPSSIGAILYQLLPPDVRTGDYKYPLVSSLIHNEDTLPQLLTAGVKDRYVSYRSHIRSVLARRGSVVFVVPTSADIDYAVANLSHGIEDRLVVFSPAQGKTERRKAYAAYEDTSLAKLIITTPSHAYLDRVDLLSVVIERSASDFYRGQQRPYLDHRTTLAIYAKQTGRSLLLGDILPRTEDEYRRRNDLYNTYNEETKRLAFSSPLTVIEQKDKSTPETPFALFSKELKSRMQNVLEGKGRVFLYGARRGIAPVVTCIDCGHIFRCPDSQTPYSLIKTISKTGNEERWFVSGTSGKKIRAADTCPDCGGWRLRPRGIGIQFVHEEATNLFPNHRVFLLDHITASTRKRAEKIMEEFYECKAAVLVGTQMALPYLTMKGVDLSAVVSLDATRSNPTWRADENVFRLLLELRELSEQEVLVQTRTTPDSVLLSATHGSLEVFYNEEIELREMLKYPPFSVFVLLSWTGEKTVVQEVEAMIKKGTAPYEASYYSNPSSTDSKILRHALFRIPAADKNKHLFIETLKSLPPFIRIEIDPARIV</sequence>
<dbReference type="AlphaFoldDB" id="A0A1F6FH78"/>
<dbReference type="GO" id="GO:0006270">
    <property type="term" value="P:DNA replication initiation"/>
    <property type="evidence" value="ECO:0007669"/>
    <property type="project" value="TreeGrafter"/>
</dbReference>
<dbReference type="Proteomes" id="UP000177325">
    <property type="component" value="Unassembled WGS sequence"/>
</dbReference>
<dbReference type="EMBL" id="MFMM01000001">
    <property type="protein sequence ID" value="OGG85212.1"/>
    <property type="molecule type" value="Genomic_DNA"/>
</dbReference>
<dbReference type="GO" id="GO:0003677">
    <property type="term" value="F:DNA binding"/>
    <property type="evidence" value="ECO:0007669"/>
    <property type="project" value="UniProtKB-KW"/>
</dbReference>
<protein>
    <recommendedName>
        <fullName evidence="6">Primosomal protein N' 3' DNA-binding domain-containing protein</fullName>
    </recommendedName>
</protein>
<keyword evidence="2" id="KW-0067">ATP-binding</keyword>
<dbReference type="Gene3D" id="3.40.50.300">
    <property type="entry name" value="P-loop containing nucleotide triphosphate hydrolases"/>
    <property type="match status" value="1"/>
</dbReference>
<evidence type="ECO:0008006" key="6">
    <source>
        <dbReference type="Google" id="ProtNLM"/>
    </source>
</evidence>
<dbReference type="PANTHER" id="PTHR30580:SF0">
    <property type="entry name" value="PRIMOSOMAL PROTEIN N"/>
    <property type="match status" value="1"/>
</dbReference>
<evidence type="ECO:0000256" key="2">
    <source>
        <dbReference type="ARBA" id="ARBA00022840"/>
    </source>
</evidence>
<dbReference type="PANTHER" id="PTHR30580">
    <property type="entry name" value="PRIMOSOMAL PROTEIN N"/>
    <property type="match status" value="1"/>
</dbReference>
<accession>A0A1F6FH78</accession>